<gene>
    <name evidence="1" type="ORF">UR61_C0019G0008</name>
</gene>
<comment type="caution">
    <text evidence="1">The sequence shown here is derived from an EMBL/GenBank/DDBJ whole genome shotgun (WGS) entry which is preliminary data.</text>
</comment>
<reference evidence="1 2" key="1">
    <citation type="journal article" date="2015" name="Nature">
        <title>rRNA introns, odd ribosomes, and small enigmatic genomes across a large radiation of phyla.</title>
        <authorList>
            <person name="Brown C.T."/>
            <person name="Hug L.A."/>
            <person name="Thomas B.C."/>
            <person name="Sharon I."/>
            <person name="Castelle C.J."/>
            <person name="Singh A."/>
            <person name="Wilkins M.J."/>
            <person name="Williams K.H."/>
            <person name="Banfield J.F."/>
        </authorList>
    </citation>
    <scope>NUCLEOTIDE SEQUENCE [LARGE SCALE GENOMIC DNA]</scope>
</reference>
<protein>
    <submittedName>
        <fullName evidence="1">Uncharacterized protein</fullName>
    </submittedName>
</protein>
<name>A0A0G0DR09_9BACT</name>
<dbReference type="EMBL" id="LBPV01000019">
    <property type="protein sequence ID" value="KKP65515.1"/>
    <property type="molecule type" value="Genomic_DNA"/>
</dbReference>
<dbReference type="AlphaFoldDB" id="A0A0G0DR09"/>
<accession>A0A0G0DR09</accession>
<proteinExistence type="predicted"/>
<evidence type="ECO:0000313" key="2">
    <source>
        <dbReference type="Proteomes" id="UP000033866"/>
    </source>
</evidence>
<sequence length="447" mass="51837">MDILPVLKKNSYLTVLIKDNYISANLAYTDLSVQRTYVLSDRTDLSPLKFRLDDIVFNKEFWFEYFNSLEKVFDWDIIDREWGDNFKIKEFEREEVGVTGIKVIVDDNQPFFKNIFLSLKEFSKDIVLRILDDRYMEVLVKGLVNRLEYDDIVWLDLDFSHFSIYRGKKEKDGNIKFVLTKIDWANEIGLIDFVKSSKLNAFLSVDSSSEDILNRWANCIAHGYEYISDAMLNDIIRAFTTLQILSTKQSNKEKFDELGKLNTAIFISGKIPQLLEIRELLLSVIDGLELDGVFDLFVDRESKLFTYGRSMIEKEESESIVVLKGDILPKAIKLLIPEVPSKSKSKIIFSGKIYSQLLEPHEIYSLGSSLEIFKLPSRDEKLLIEGELKNGTVFSHLSFKQIQYISSKKVLEYEYLVIDGRSRPIVYGPSPHDNRVKLRIWGNGDKE</sequence>
<evidence type="ECO:0000313" key="1">
    <source>
        <dbReference type="EMBL" id="KKP65515.1"/>
    </source>
</evidence>
<organism evidence="1 2">
    <name type="scientific">candidate division WS6 bacterium GW2011_GWE1_34_7</name>
    <dbReference type="NCBI Taxonomy" id="1619093"/>
    <lineage>
        <taxon>Bacteria</taxon>
        <taxon>Candidatus Dojkabacteria</taxon>
    </lineage>
</organism>
<dbReference type="Proteomes" id="UP000033866">
    <property type="component" value="Unassembled WGS sequence"/>
</dbReference>